<feature type="transmembrane region" description="Helical" evidence="1">
    <location>
        <begin position="24"/>
        <end position="44"/>
    </location>
</feature>
<keyword evidence="1" id="KW-1133">Transmembrane helix</keyword>
<evidence type="ECO:0000313" key="2">
    <source>
        <dbReference type="EMBL" id="MBB6565565.1"/>
    </source>
</evidence>
<reference evidence="3 4" key="1">
    <citation type="submission" date="2020-05" db="EMBL/GenBank/DDBJ databases">
        <title>Genome sequence of Kribbella sandramycini ATCC 39419.</title>
        <authorList>
            <person name="Maclea K.S."/>
            <person name="Fair J.L."/>
        </authorList>
    </citation>
    <scope>NUCLEOTIDE SEQUENCE [LARGE SCALE GENOMIC DNA]</scope>
    <source>
        <strain evidence="3 4">ATCC 39419</strain>
    </source>
</reference>
<proteinExistence type="predicted"/>
<evidence type="ECO:0000313" key="4">
    <source>
        <dbReference type="Proteomes" id="UP000534306"/>
    </source>
</evidence>
<keyword evidence="1" id="KW-0472">Membrane</keyword>
<organism evidence="3 4">
    <name type="scientific">Kribbella sandramycini</name>
    <dbReference type="NCBI Taxonomy" id="60450"/>
    <lineage>
        <taxon>Bacteria</taxon>
        <taxon>Bacillati</taxon>
        <taxon>Actinomycetota</taxon>
        <taxon>Actinomycetes</taxon>
        <taxon>Propionibacteriales</taxon>
        <taxon>Kribbellaceae</taxon>
        <taxon>Kribbella</taxon>
    </lineage>
</organism>
<dbReference type="AlphaFoldDB" id="A0A7Y4L025"/>
<reference evidence="2 5" key="2">
    <citation type="submission" date="2020-08" db="EMBL/GenBank/DDBJ databases">
        <title>Sequencing the genomes of 1000 actinobacteria strains.</title>
        <authorList>
            <person name="Klenk H.-P."/>
        </authorList>
    </citation>
    <scope>NUCLEOTIDE SEQUENCE [LARGE SCALE GENOMIC DNA]</scope>
    <source>
        <strain evidence="2 5">DSM 15626</strain>
    </source>
</reference>
<dbReference type="RefSeq" id="WP_171674304.1">
    <property type="nucleotide sequence ID" value="NZ_BAAAGT010000001.1"/>
</dbReference>
<evidence type="ECO:0000313" key="3">
    <source>
        <dbReference type="EMBL" id="NOL41830.1"/>
    </source>
</evidence>
<dbReference type="Proteomes" id="UP000534306">
    <property type="component" value="Unassembled WGS sequence"/>
</dbReference>
<protein>
    <submittedName>
        <fullName evidence="3">Uncharacterized protein</fullName>
    </submittedName>
</protein>
<comment type="caution">
    <text evidence="3">The sequence shown here is derived from an EMBL/GenBank/DDBJ whole genome shotgun (WGS) entry which is preliminary data.</text>
</comment>
<evidence type="ECO:0000313" key="5">
    <source>
        <dbReference type="Proteomes" id="UP000553957"/>
    </source>
</evidence>
<dbReference type="Proteomes" id="UP000553957">
    <property type="component" value="Unassembled WGS sequence"/>
</dbReference>
<accession>A0A7Y4L025</accession>
<keyword evidence="1" id="KW-0812">Transmembrane</keyword>
<dbReference type="EMBL" id="JACHKF010000001">
    <property type="protein sequence ID" value="MBB6565565.1"/>
    <property type="molecule type" value="Genomic_DNA"/>
</dbReference>
<sequence length="215" mass="24157">MESLDDVIDDLIADRVIRRHRRTWLILIGVVVVLALIVLATGGWKERQGRAVPTLTVTADTPATVEAGRWEFGFTRSEIVREPKTDYSTAKAELLVYFDIRNIDTEEYQSGTPRQNLLRWVPGNGADLVESSGAYCRGKPGWSIVYGLPPQSCYTKFEIPPDFTADEIEVGILGEKYESDDGLLGADETPYWHNPEATAVVRLRPTVVVKEDKYR</sequence>
<name>A0A7Y4L025_9ACTN</name>
<evidence type="ECO:0000256" key="1">
    <source>
        <dbReference type="SAM" id="Phobius"/>
    </source>
</evidence>
<keyword evidence="4" id="KW-1185">Reference proteome</keyword>
<gene>
    <name evidence="2" type="ORF">HNR71_001202</name>
    <name evidence="3" type="ORF">HPO96_16400</name>
</gene>
<dbReference type="EMBL" id="JABJRC010000003">
    <property type="protein sequence ID" value="NOL41830.1"/>
    <property type="molecule type" value="Genomic_DNA"/>
</dbReference>